<dbReference type="GO" id="GO:0000976">
    <property type="term" value="F:transcription cis-regulatory region binding"/>
    <property type="evidence" value="ECO:0007669"/>
    <property type="project" value="TreeGrafter"/>
</dbReference>
<dbReference type="GO" id="GO:0000156">
    <property type="term" value="F:phosphorelay response regulator activity"/>
    <property type="evidence" value="ECO:0007669"/>
    <property type="project" value="TreeGrafter"/>
</dbReference>
<dbReference type="STRING" id="1173027.Mic7113_0004"/>
<dbReference type="Pfam" id="PF14516">
    <property type="entry name" value="AAA_35"/>
    <property type="match status" value="1"/>
</dbReference>
<dbReference type="Gene3D" id="3.40.50.300">
    <property type="entry name" value="P-loop containing nucleotide triphosphate hydrolases"/>
    <property type="match status" value="1"/>
</dbReference>
<evidence type="ECO:0000259" key="8">
    <source>
        <dbReference type="PROSITE" id="PS50110"/>
    </source>
</evidence>
<feature type="coiled-coil region" evidence="7">
    <location>
        <begin position="123"/>
        <end position="196"/>
    </location>
</feature>
<keyword evidence="3" id="KW-0805">Transcription regulation</keyword>
<dbReference type="InterPro" id="IPR027417">
    <property type="entry name" value="P-loop_NTPase"/>
</dbReference>
<evidence type="ECO:0000256" key="4">
    <source>
        <dbReference type="ARBA" id="ARBA00023125"/>
    </source>
</evidence>
<dbReference type="InterPro" id="IPR039420">
    <property type="entry name" value="WalR-like"/>
</dbReference>
<evidence type="ECO:0000313" key="9">
    <source>
        <dbReference type="EMBL" id="AFZ15952.1"/>
    </source>
</evidence>
<evidence type="ECO:0000313" key="10">
    <source>
        <dbReference type="Proteomes" id="UP000010471"/>
    </source>
</evidence>
<dbReference type="Gene3D" id="3.40.50.2300">
    <property type="match status" value="1"/>
</dbReference>
<sequence>MNSHKTDADKGHILIVDDTPENLQVLSNTLSKQGYKVRCVVTGQMGIRAARSASPDLILLDIRIPDMNGYEVCEQLKRDAQTSEIPVIFLSALDETLNKVRAFTAGGADYITKPFQVEEVLARVEHQLIIRKLTKQLQSQNEQLQQEIETRKQSETRLQQEVAERQRAEQALRQACDALEAKIEQQLAEREKLLVLLNSLQNPSYVYQVGGSLPPSAPSYVKRQADGELYQALLRGEFCYVLTSRQMGKSSLRIRTMHRLQAVGVRCGSIDLTAIGTQQVTSEQWYASVVGYLVNSFQLKFNLRAWWRGNDSVLRAELSSVSRLSEFLEQVLLVEIQQNIIIFIDEIDSVLGLEFPIEDFFALIRVCYNRRAENPAYKRLTFAMFGVAMPTALMTDINRTPFNIGRAIHLAGFTSDEITSLVSGLAGIVNHPETVLQKILYWTGGQPFLTQKLCYFVRMAGKKQGNNKDDAASVVTSSSLPLCASSSPSDESCWVDQLVHTCIIENWESQDEPEHLKTIRDRIFRCSLGNQFIKNEQCADRILRIYQKILQNQSVVSDDSPEQVELLLSGLLVKCDSTLKVHNRIYQAVFNLEWVNKQLEKLPSYTPMFSAWLSAIPLSGV</sequence>
<dbReference type="SUPFAM" id="SSF52172">
    <property type="entry name" value="CheY-like"/>
    <property type="match status" value="1"/>
</dbReference>
<evidence type="ECO:0000256" key="7">
    <source>
        <dbReference type="SAM" id="Coils"/>
    </source>
</evidence>
<dbReference type="PROSITE" id="PS50110">
    <property type="entry name" value="RESPONSE_REGULATORY"/>
    <property type="match status" value="1"/>
</dbReference>
<dbReference type="GO" id="GO:0032993">
    <property type="term" value="C:protein-DNA complex"/>
    <property type="evidence" value="ECO:0007669"/>
    <property type="project" value="TreeGrafter"/>
</dbReference>
<keyword evidence="4 9" id="KW-0238">DNA-binding</keyword>
<dbReference type="SUPFAM" id="SSF52540">
    <property type="entry name" value="P-loop containing nucleoside triphosphate hydrolases"/>
    <property type="match status" value="1"/>
</dbReference>
<evidence type="ECO:0000256" key="3">
    <source>
        <dbReference type="ARBA" id="ARBA00023015"/>
    </source>
</evidence>
<dbReference type="OrthoDB" id="580957at2"/>
<evidence type="ECO:0000256" key="6">
    <source>
        <dbReference type="PROSITE-ProRule" id="PRU00169"/>
    </source>
</evidence>
<keyword evidence="1 6" id="KW-0597">Phosphoprotein</keyword>
<dbReference type="InterPro" id="IPR011006">
    <property type="entry name" value="CheY-like_superfamily"/>
</dbReference>
<evidence type="ECO:0000256" key="5">
    <source>
        <dbReference type="ARBA" id="ARBA00023163"/>
    </source>
</evidence>
<name>K9W8V4_9CYAN</name>
<dbReference type="GO" id="GO:0006355">
    <property type="term" value="P:regulation of DNA-templated transcription"/>
    <property type="evidence" value="ECO:0007669"/>
    <property type="project" value="TreeGrafter"/>
</dbReference>
<dbReference type="InterPro" id="IPR001789">
    <property type="entry name" value="Sig_transdc_resp-reg_receiver"/>
</dbReference>
<dbReference type="KEGG" id="mic:Mic7113_0004"/>
<feature type="modified residue" description="4-aspartylphosphate" evidence="6">
    <location>
        <position position="61"/>
    </location>
</feature>
<keyword evidence="7" id="KW-0175">Coiled coil</keyword>
<reference evidence="9 10" key="1">
    <citation type="submission" date="2012-06" db="EMBL/GenBank/DDBJ databases">
        <title>Finished chromosome of genome of Microcoleus sp. PCC 7113.</title>
        <authorList>
            <consortium name="US DOE Joint Genome Institute"/>
            <person name="Gugger M."/>
            <person name="Coursin T."/>
            <person name="Rippka R."/>
            <person name="Tandeau De Marsac N."/>
            <person name="Huntemann M."/>
            <person name="Wei C.-L."/>
            <person name="Han J."/>
            <person name="Detter J.C."/>
            <person name="Han C."/>
            <person name="Tapia R."/>
            <person name="Chen A."/>
            <person name="Kyrpides N."/>
            <person name="Mavromatis K."/>
            <person name="Markowitz V."/>
            <person name="Szeto E."/>
            <person name="Ivanova N."/>
            <person name="Pagani I."/>
            <person name="Pati A."/>
            <person name="Goodwin L."/>
            <person name="Nordberg H.P."/>
            <person name="Cantor M.N."/>
            <person name="Hua S.X."/>
            <person name="Woyke T."/>
            <person name="Kerfeld C.A."/>
        </authorList>
    </citation>
    <scope>NUCLEOTIDE SEQUENCE [LARGE SCALE GENOMIC DNA]</scope>
    <source>
        <strain evidence="9 10">PCC 7113</strain>
    </source>
</reference>
<dbReference type="CDD" id="cd19920">
    <property type="entry name" value="REC_PA4781-like"/>
    <property type="match status" value="1"/>
</dbReference>
<evidence type="ECO:0000256" key="1">
    <source>
        <dbReference type="ARBA" id="ARBA00022553"/>
    </source>
</evidence>
<evidence type="ECO:0000256" key="2">
    <source>
        <dbReference type="ARBA" id="ARBA00023012"/>
    </source>
</evidence>
<dbReference type="EMBL" id="CP003630">
    <property type="protein sequence ID" value="AFZ15952.1"/>
    <property type="molecule type" value="Genomic_DNA"/>
</dbReference>
<dbReference type="HOGENOM" id="CLU_016607_0_0_3"/>
<feature type="domain" description="Response regulatory" evidence="8">
    <location>
        <begin position="12"/>
        <end position="128"/>
    </location>
</feature>
<dbReference type="GO" id="GO:0005829">
    <property type="term" value="C:cytosol"/>
    <property type="evidence" value="ECO:0007669"/>
    <property type="project" value="TreeGrafter"/>
</dbReference>
<dbReference type="PANTHER" id="PTHR48111">
    <property type="entry name" value="REGULATOR OF RPOS"/>
    <property type="match status" value="1"/>
</dbReference>
<accession>K9W8V4</accession>
<dbReference type="PATRIC" id="fig|1173027.3.peg.5"/>
<keyword evidence="5" id="KW-0804">Transcription</keyword>
<dbReference type="SMART" id="SM00448">
    <property type="entry name" value="REC"/>
    <property type="match status" value="1"/>
</dbReference>
<dbReference type="RefSeq" id="WP_015180116.1">
    <property type="nucleotide sequence ID" value="NC_019738.1"/>
</dbReference>
<gene>
    <name evidence="9" type="ORF">Mic7113_0004</name>
</gene>
<dbReference type="PANTHER" id="PTHR48111:SF1">
    <property type="entry name" value="TWO-COMPONENT RESPONSE REGULATOR ORR33"/>
    <property type="match status" value="1"/>
</dbReference>
<keyword evidence="10" id="KW-1185">Reference proteome</keyword>
<proteinExistence type="predicted"/>
<dbReference type="eggNOG" id="COG3437">
    <property type="taxonomic scope" value="Bacteria"/>
</dbReference>
<dbReference type="Pfam" id="PF00072">
    <property type="entry name" value="Response_reg"/>
    <property type="match status" value="1"/>
</dbReference>
<organism evidence="9 10">
    <name type="scientific">Allocoleopsis franciscana PCC 7113</name>
    <dbReference type="NCBI Taxonomy" id="1173027"/>
    <lineage>
        <taxon>Bacteria</taxon>
        <taxon>Bacillati</taxon>
        <taxon>Cyanobacteriota</taxon>
        <taxon>Cyanophyceae</taxon>
        <taxon>Coleofasciculales</taxon>
        <taxon>Coleofasciculaceae</taxon>
        <taxon>Allocoleopsis</taxon>
        <taxon>Allocoleopsis franciscana</taxon>
    </lineage>
</organism>
<dbReference type="Proteomes" id="UP000010471">
    <property type="component" value="Chromosome"/>
</dbReference>
<dbReference type="AlphaFoldDB" id="K9W8V4"/>
<keyword evidence="2" id="KW-0902">Two-component regulatory system</keyword>
<protein>
    <submittedName>
        <fullName evidence="9">Response regulator with CheY-like receiver domain and winged-helix DNA-binding domain</fullName>
    </submittedName>
</protein>